<reference evidence="1" key="1">
    <citation type="submission" date="2019-02" db="EMBL/GenBank/DDBJ databases">
        <authorList>
            <person name="Gruber-Vodicka R. H."/>
            <person name="Seah K. B. B."/>
        </authorList>
    </citation>
    <scope>NUCLEOTIDE SEQUENCE</scope>
    <source>
        <strain evidence="1">BECK_BZ15</strain>
    </source>
</reference>
<name>A0A450S9A5_9GAMM</name>
<dbReference type="SUPFAM" id="SSF53448">
    <property type="entry name" value="Nucleotide-diphospho-sugar transferases"/>
    <property type="match status" value="1"/>
</dbReference>
<sequence>MLTLFNILIHTFLDEKSIPFPIGYDELPMTRPTRTPRILIFAKAPVPGAVKTRLIPTLGARGAATLQGALIHHILTVATRTHLAVELWCHPDRDHPLLSTYAGEFSIILRTQEGADLGARMYHAAREALAVGPVILIGSDCPTLRAEELREASMMLEGGCDAVLGPAVDGGYYLLGLNRIDPWLFEGISWGSDRVLEETRRRLRALGWRWREMFVKRDMDRPADLAFLPAALKTVIDGFS</sequence>
<dbReference type="InterPro" id="IPR029044">
    <property type="entry name" value="Nucleotide-diphossugar_trans"/>
</dbReference>
<dbReference type="Gene3D" id="3.90.550.10">
    <property type="entry name" value="Spore Coat Polysaccharide Biosynthesis Protein SpsA, Chain A"/>
    <property type="match status" value="1"/>
</dbReference>
<proteinExistence type="predicted"/>
<evidence type="ECO:0008006" key="2">
    <source>
        <dbReference type="Google" id="ProtNLM"/>
    </source>
</evidence>
<dbReference type="AlphaFoldDB" id="A0A450S9A5"/>
<accession>A0A450S9A5</accession>
<protein>
    <recommendedName>
        <fullName evidence="2">Glycosyltransferase</fullName>
    </recommendedName>
</protein>
<dbReference type="PANTHER" id="PTHR36529">
    <property type="entry name" value="SLL1095 PROTEIN"/>
    <property type="match status" value="1"/>
</dbReference>
<dbReference type="InterPro" id="IPR018641">
    <property type="entry name" value="Trfase_1_rSAM/seldom-assoc"/>
</dbReference>
<dbReference type="NCBIfam" id="TIGR04282">
    <property type="entry name" value="glyco_like_cofC"/>
    <property type="match status" value="1"/>
</dbReference>
<dbReference type="Pfam" id="PF09837">
    <property type="entry name" value="DUF2064"/>
    <property type="match status" value="1"/>
</dbReference>
<gene>
    <name evidence="1" type="ORF">BECKFW1821A_GA0114235_102030</name>
</gene>
<evidence type="ECO:0000313" key="1">
    <source>
        <dbReference type="EMBL" id="VFJ48634.1"/>
    </source>
</evidence>
<dbReference type="PANTHER" id="PTHR36529:SF1">
    <property type="entry name" value="GLYCOSYLTRANSFERASE"/>
    <property type="match status" value="1"/>
</dbReference>
<dbReference type="EMBL" id="CAADEW010000020">
    <property type="protein sequence ID" value="VFJ48634.1"/>
    <property type="molecule type" value="Genomic_DNA"/>
</dbReference>
<organism evidence="1">
    <name type="scientific">Candidatus Kentrum sp. FW</name>
    <dbReference type="NCBI Taxonomy" id="2126338"/>
    <lineage>
        <taxon>Bacteria</taxon>
        <taxon>Pseudomonadati</taxon>
        <taxon>Pseudomonadota</taxon>
        <taxon>Gammaproteobacteria</taxon>
        <taxon>Candidatus Kentrum</taxon>
    </lineage>
</organism>